<keyword evidence="2" id="KW-1185">Reference proteome</keyword>
<dbReference type="AlphaFoldDB" id="E9H8C4"/>
<dbReference type="OrthoDB" id="10062362at2759"/>
<protein>
    <submittedName>
        <fullName evidence="1">Uncharacterized protein</fullName>
    </submittedName>
</protein>
<sequence>MYKLSRQKKRRRVNRALQDFVRAITNSAQSSSIVPVIPRSMIDAIPSVRQMETHKTTPPSQQIPAVIDDKFDNASHDKCYNDDAIHKSSSIEVQILPKACLKIVSEMSKYRLSQVKTYHPQIKIGIINPLSRVIVLQINIDGIPIFKTHSVEMWPILCRVMSTEDGEPFVVNIFAGHGKPKSAKDFLKPFLTEMLEHMKDLHLTGCSTLLN</sequence>
<evidence type="ECO:0000313" key="1">
    <source>
        <dbReference type="EMBL" id="EFX72050.1"/>
    </source>
</evidence>
<dbReference type="KEGG" id="dpx:DAPPUDRAFT_326648"/>
<name>E9H8C4_DAPPU</name>
<dbReference type="EMBL" id="GL732603">
    <property type="protein sequence ID" value="EFX72050.1"/>
    <property type="molecule type" value="Genomic_DNA"/>
</dbReference>
<reference evidence="1 2" key="1">
    <citation type="journal article" date="2011" name="Science">
        <title>The ecoresponsive genome of Daphnia pulex.</title>
        <authorList>
            <person name="Colbourne J.K."/>
            <person name="Pfrender M.E."/>
            <person name="Gilbert D."/>
            <person name="Thomas W.K."/>
            <person name="Tucker A."/>
            <person name="Oakley T.H."/>
            <person name="Tokishita S."/>
            <person name="Aerts A."/>
            <person name="Arnold G.J."/>
            <person name="Basu M.K."/>
            <person name="Bauer D.J."/>
            <person name="Caceres C.E."/>
            <person name="Carmel L."/>
            <person name="Casola C."/>
            <person name="Choi J.H."/>
            <person name="Detter J.C."/>
            <person name="Dong Q."/>
            <person name="Dusheyko S."/>
            <person name="Eads B.D."/>
            <person name="Frohlich T."/>
            <person name="Geiler-Samerotte K.A."/>
            <person name="Gerlach D."/>
            <person name="Hatcher P."/>
            <person name="Jogdeo S."/>
            <person name="Krijgsveld J."/>
            <person name="Kriventseva E.V."/>
            <person name="Kultz D."/>
            <person name="Laforsch C."/>
            <person name="Lindquist E."/>
            <person name="Lopez J."/>
            <person name="Manak J.R."/>
            <person name="Muller J."/>
            <person name="Pangilinan J."/>
            <person name="Patwardhan R.P."/>
            <person name="Pitluck S."/>
            <person name="Pritham E.J."/>
            <person name="Rechtsteiner A."/>
            <person name="Rho M."/>
            <person name="Rogozin I.B."/>
            <person name="Sakarya O."/>
            <person name="Salamov A."/>
            <person name="Schaack S."/>
            <person name="Shapiro H."/>
            <person name="Shiga Y."/>
            <person name="Skalitzky C."/>
            <person name="Smith Z."/>
            <person name="Souvorov A."/>
            <person name="Sung W."/>
            <person name="Tang Z."/>
            <person name="Tsuchiya D."/>
            <person name="Tu H."/>
            <person name="Vos H."/>
            <person name="Wang M."/>
            <person name="Wolf Y.I."/>
            <person name="Yamagata H."/>
            <person name="Yamada T."/>
            <person name="Ye Y."/>
            <person name="Shaw J.R."/>
            <person name="Andrews J."/>
            <person name="Crease T.J."/>
            <person name="Tang H."/>
            <person name="Lucas S.M."/>
            <person name="Robertson H.M."/>
            <person name="Bork P."/>
            <person name="Koonin E.V."/>
            <person name="Zdobnov E.M."/>
            <person name="Grigoriev I.V."/>
            <person name="Lynch M."/>
            <person name="Boore J.L."/>
        </authorList>
    </citation>
    <scope>NUCLEOTIDE SEQUENCE [LARGE SCALE GENOMIC DNA]</scope>
</reference>
<dbReference type="Proteomes" id="UP000000305">
    <property type="component" value="Unassembled WGS sequence"/>
</dbReference>
<dbReference type="STRING" id="6669.E9H8C4"/>
<accession>E9H8C4</accession>
<dbReference type="PhylomeDB" id="E9H8C4"/>
<dbReference type="HOGENOM" id="CLU_1306000_0_0_1"/>
<evidence type="ECO:0000313" key="2">
    <source>
        <dbReference type="Proteomes" id="UP000000305"/>
    </source>
</evidence>
<dbReference type="InParanoid" id="E9H8C4"/>
<dbReference type="PANTHER" id="PTHR33053">
    <property type="entry name" value="PROTEIN, PUTATIVE-RELATED"/>
    <property type="match status" value="1"/>
</dbReference>
<gene>
    <name evidence="1" type="ORF">DAPPUDRAFT_326648</name>
</gene>
<organism evidence="1 2">
    <name type="scientific">Daphnia pulex</name>
    <name type="common">Water flea</name>
    <dbReference type="NCBI Taxonomy" id="6669"/>
    <lineage>
        <taxon>Eukaryota</taxon>
        <taxon>Metazoa</taxon>
        <taxon>Ecdysozoa</taxon>
        <taxon>Arthropoda</taxon>
        <taxon>Crustacea</taxon>
        <taxon>Branchiopoda</taxon>
        <taxon>Diplostraca</taxon>
        <taxon>Cladocera</taxon>
        <taxon>Anomopoda</taxon>
        <taxon>Daphniidae</taxon>
        <taxon>Daphnia</taxon>
    </lineage>
</organism>
<dbReference type="PANTHER" id="PTHR33053:SF9">
    <property type="entry name" value="AGAP000105-PA"/>
    <property type="match status" value="1"/>
</dbReference>
<proteinExistence type="predicted"/>